<dbReference type="Gene3D" id="3.90.25.10">
    <property type="entry name" value="UDP-galactose 4-epimerase, domain 1"/>
    <property type="match status" value="1"/>
</dbReference>
<dbReference type="InterPro" id="IPR008030">
    <property type="entry name" value="NmrA-like"/>
</dbReference>
<dbReference type="InterPro" id="IPR052718">
    <property type="entry name" value="NmrA-type_oxidoreductase"/>
</dbReference>
<reference evidence="2" key="1">
    <citation type="journal article" date="2020" name="Stud. Mycol.">
        <title>101 Dothideomycetes genomes: a test case for predicting lifestyles and emergence of pathogens.</title>
        <authorList>
            <person name="Haridas S."/>
            <person name="Albert R."/>
            <person name="Binder M."/>
            <person name="Bloem J."/>
            <person name="Labutti K."/>
            <person name="Salamov A."/>
            <person name="Andreopoulos B."/>
            <person name="Baker S."/>
            <person name="Barry K."/>
            <person name="Bills G."/>
            <person name="Bluhm B."/>
            <person name="Cannon C."/>
            <person name="Castanera R."/>
            <person name="Culley D."/>
            <person name="Daum C."/>
            <person name="Ezra D."/>
            <person name="Gonzalez J."/>
            <person name="Henrissat B."/>
            <person name="Kuo A."/>
            <person name="Liang C."/>
            <person name="Lipzen A."/>
            <person name="Lutzoni F."/>
            <person name="Magnuson J."/>
            <person name="Mondo S."/>
            <person name="Nolan M."/>
            <person name="Ohm R."/>
            <person name="Pangilinan J."/>
            <person name="Park H.-J."/>
            <person name="Ramirez L."/>
            <person name="Alfaro M."/>
            <person name="Sun H."/>
            <person name="Tritt A."/>
            <person name="Yoshinaga Y."/>
            <person name="Zwiers L.-H."/>
            <person name="Turgeon B."/>
            <person name="Goodwin S."/>
            <person name="Spatafora J."/>
            <person name="Crous P."/>
            <person name="Grigoriev I."/>
        </authorList>
    </citation>
    <scope>NUCLEOTIDE SEQUENCE</scope>
    <source>
        <strain evidence="2">CBS 183.55</strain>
    </source>
</reference>
<proteinExistence type="predicted"/>
<keyword evidence="3" id="KW-1185">Reference proteome</keyword>
<dbReference type="AlphaFoldDB" id="A0A6A5RR06"/>
<dbReference type="InterPro" id="IPR036291">
    <property type="entry name" value="NAD(P)-bd_dom_sf"/>
</dbReference>
<evidence type="ECO:0000313" key="2">
    <source>
        <dbReference type="EMBL" id="KAF1929474.1"/>
    </source>
</evidence>
<dbReference type="PANTHER" id="PTHR47129:SF1">
    <property type="entry name" value="NMRA-LIKE DOMAIN-CONTAINING PROTEIN"/>
    <property type="match status" value="1"/>
</dbReference>
<dbReference type="Gene3D" id="3.40.50.720">
    <property type="entry name" value="NAD(P)-binding Rossmann-like Domain"/>
    <property type="match status" value="1"/>
</dbReference>
<dbReference type="RefSeq" id="XP_033449722.1">
    <property type="nucleotide sequence ID" value="XM_033587456.1"/>
</dbReference>
<dbReference type="OrthoDB" id="419598at2759"/>
<dbReference type="PANTHER" id="PTHR47129">
    <property type="entry name" value="QUINONE OXIDOREDUCTASE 2"/>
    <property type="match status" value="1"/>
</dbReference>
<gene>
    <name evidence="2" type="ORF">M421DRAFT_139438</name>
</gene>
<protein>
    <submittedName>
        <fullName evidence="2">NAD(P)-binding protein</fullName>
    </submittedName>
</protein>
<name>A0A6A5RR06_9PLEO</name>
<accession>A0A6A5RR06</accession>
<evidence type="ECO:0000313" key="3">
    <source>
        <dbReference type="Proteomes" id="UP000800082"/>
    </source>
</evidence>
<evidence type="ECO:0000259" key="1">
    <source>
        <dbReference type="Pfam" id="PF05368"/>
    </source>
</evidence>
<organism evidence="2 3">
    <name type="scientific">Didymella exigua CBS 183.55</name>
    <dbReference type="NCBI Taxonomy" id="1150837"/>
    <lineage>
        <taxon>Eukaryota</taxon>
        <taxon>Fungi</taxon>
        <taxon>Dikarya</taxon>
        <taxon>Ascomycota</taxon>
        <taxon>Pezizomycotina</taxon>
        <taxon>Dothideomycetes</taxon>
        <taxon>Pleosporomycetidae</taxon>
        <taxon>Pleosporales</taxon>
        <taxon>Pleosporineae</taxon>
        <taxon>Didymellaceae</taxon>
        <taxon>Didymella</taxon>
    </lineage>
</organism>
<feature type="domain" description="NmrA-like" evidence="1">
    <location>
        <begin position="2"/>
        <end position="255"/>
    </location>
</feature>
<dbReference type="GeneID" id="54345102"/>
<dbReference type="Proteomes" id="UP000800082">
    <property type="component" value="Unassembled WGS sequence"/>
</dbReference>
<dbReference type="EMBL" id="ML978966">
    <property type="protein sequence ID" value="KAF1929474.1"/>
    <property type="molecule type" value="Genomic_DNA"/>
</dbReference>
<dbReference type="Pfam" id="PF05368">
    <property type="entry name" value="NmrA"/>
    <property type="match status" value="1"/>
</dbReference>
<dbReference type="SUPFAM" id="SSF51735">
    <property type="entry name" value="NAD(P)-binding Rossmann-fold domains"/>
    <property type="match status" value="1"/>
</dbReference>
<sequence length="312" mass="35090">MTIALISATGKLGGAVLSAILENELIDPKDLVVCTSSDLSDSRFDRLRSQSIPLRQANFDDPSSLVEAYKGCDKLFLVSTPRIEMDYNDAPLWQGREKHHRAAIDAALEAGVQHIYYTSLGFGNPSKASVMRAHIRTEKYLHDLERESRVRITIIREGLYNESWPLYFGYYFGLMNETRREVVVAGDGPISWTSIPDMAFGTAKVLAAPSQEWSGKSFHLSQKKTRTLHDIADIVSKVRGEGIRLKIVSRKDYEDFYAERGTERASVEWWSSTYDALEDGECCISDPTLEDLLEDAGRSPKPLEETIAEMLK</sequence>